<keyword evidence="3" id="KW-1185">Reference proteome</keyword>
<feature type="non-terminal residue" evidence="2">
    <location>
        <position position="1"/>
    </location>
</feature>
<evidence type="ECO:0000313" key="2">
    <source>
        <dbReference type="EMBL" id="SDM34404.1"/>
    </source>
</evidence>
<sequence length="43" mass="5045">EVFGDERLTTALLDRVVHHAHILTFTGKSYRFQQAMARKNKEE</sequence>
<reference evidence="2 3" key="1">
    <citation type="submission" date="2016-10" db="EMBL/GenBank/DDBJ databases">
        <authorList>
            <person name="de Groot N.N."/>
        </authorList>
    </citation>
    <scope>NUCLEOTIDE SEQUENCE [LARGE SCALE GENOMIC DNA]</scope>
    <source>
        <strain evidence="2 3">SLAS-1</strain>
    </source>
</reference>
<dbReference type="InterPro" id="IPR027417">
    <property type="entry name" value="P-loop_NTPase"/>
</dbReference>
<protein>
    <submittedName>
        <fullName evidence="2">IstB-like ATP binding protein</fullName>
    </submittedName>
</protein>
<organism evidence="2 3">
    <name type="scientific">Halarsenatibacter silvermanii</name>
    <dbReference type="NCBI Taxonomy" id="321763"/>
    <lineage>
        <taxon>Bacteria</taxon>
        <taxon>Bacillati</taxon>
        <taxon>Bacillota</taxon>
        <taxon>Clostridia</taxon>
        <taxon>Halanaerobiales</taxon>
        <taxon>Halarsenatibacteraceae</taxon>
        <taxon>Halarsenatibacter</taxon>
    </lineage>
</organism>
<accession>A0A1G9SFZ1</accession>
<feature type="domain" description="IstB-like ATP-binding" evidence="1">
    <location>
        <begin position="2"/>
        <end position="35"/>
    </location>
</feature>
<dbReference type="GO" id="GO:0005524">
    <property type="term" value="F:ATP binding"/>
    <property type="evidence" value="ECO:0007669"/>
    <property type="project" value="InterPro"/>
</dbReference>
<evidence type="ECO:0000313" key="3">
    <source>
        <dbReference type="Proteomes" id="UP000199476"/>
    </source>
</evidence>
<dbReference type="RefSeq" id="WP_159429933.1">
    <property type="nucleotide sequence ID" value="NZ_FNGO01000028.1"/>
</dbReference>
<dbReference type="EMBL" id="FNGO01000028">
    <property type="protein sequence ID" value="SDM34404.1"/>
    <property type="molecule type" value="Genomic_DNA"/>
</dbReference>
<gene>
    <name evidence="2" type="ORF">SAMN04488692_12831</name>
</gene>
<dbReference type="InterPro" id="IPR002611">
    <property type="entry name" value="IstB_ATP-bd"/>
</dbReference>
<dbReference type="Gene3D" id="3.40.50.300">
    <property type="entry name" value="P-loop containing nucleotide triphosphate hydrolases"/>
    <property type="match status" value="1"/>
</dbReference>
<dbReference type="Proteomes" id="UP000199476">
    <property type="component" value="Unassembled WGS sequence"/>
</dbReference>
<dbReference type="Pfam" id="PF01695">
    <property type="entry name" value="IstB_IS21"/>
    <property type="match status" value="1"/>
</dbReference>
<name>A0A1G9SFZ1_9FIRM</name>
<proteinExistence type="predicted"/>
<evidence type="ECO:0000259" key="1">
    <source>
        <dbReference type="Pfam" id="PF01695"/>
    </source>
</evidence>
<dbReference type="OrthoDB" id="2052561at2"/>
<dbReference type="AlphaFoldDB" id="A0A1G9SFZ1"/>